<dbReference type="PANTHER" id="PTHR25465">
    <property type="entry name" value="B-BOX DOMAIN CONTAINING"/>
    <property type="match status" value="1"/>
</dbReference>
<evidence type="ECO:0000256" key="1">
    <source>
        <dbReference type="ARBA" id="ARBA00022723"/>
    </source>
</evidence>
<dbReference type="EMBL" id="JAINUF010000004">
    <property type="protein sequence ID" value="KAJ8363500.1"/>
    <property type="molecule type" value="Genomic_DNA"/>
</dbReference>
<dbReference type="InterPro" id="IPR013320">
    <property type="entry name" value="ConA-like_dom_sf"/>
</dbReference>
<dbReference type="PROSITE" id="PS50188">
    <property type="entry name" value="B302_SPRY"/>
    <property type="match status" value="1"/>
</dbReference>
<dbReference type="SUPFAM" id="SSF49899">
    <property type="entry name" value="Concanavalin A-like lectins/glucanases"/>
    <property type="match status" value="1"/>
</dbReference>
<keyword evidence="3" id="KW-0862">Zinc</keyword>
<keyword evidence="1" id="KW-0479">Metal-binding</keyword>
<dbReference type="InterPro" id="IPR043136">
    <property type="entry name" value="B30.2/SPRY_sf"/>
</dbReference>
<proteinExistence type="predicted"/>
<dbReference type="InterPro" id="IPR003877">
    <property type="entry name" value="SPRY_dom"/>
</dbReference>
<dbReference type="InterPro" id="IPR051051">
    <property type="entry name" value="E3_ubiq-ligase_TRIM/RNF"/>
</dbReference>
<dbReference type="AlphaFoldDB" id="A0A9Q1J2R2"/>
<dbReference type="PANTHER" id="PTHR25465:SF41">
    <property type="entry name" value="E3 UBIQUITIN-PROTEIN LIGASE RNF135"/>
    <property type="match status" value="1"/>
</dbReference>
<keyword evidence="2" id="KW-0863">Zinc-finger</keyword>
<dbReference type="Proteomes" id="UP001152622">
    <property type="component" value="Chromosome 4"/>
</dbReference>
<evidence type="ECO:0000313" key="6">
    <source>
        <dbReference type="EMBL" id="KAJ8363500.1"/>
    </source>
</evidence>
<organism evidence="6 7">
    <name type="scientific">Synaphobranchus kaupii</name>
    <name type="common">Kaup's arrowtooth eel</name>
    <dbReference type="NCBI Taxonomy" id="118154"/>
    <lineage>
        <taxon>Eukaryota</taxon>
        <taxon>Metazoa</taxon>
        <taxon>Chordata</taxon>
        <taxon>Craniata</taxon>
        <taxon>Vertebrata</taxon>
        <taxon>Euteleostomi</taxon>
        <taxon>Actinopterygii</taxon>
        <taxon>Neopterygii</taxon>
        <taxon>Teleostei</taxon>
        <taxon>Anguilliformes</taxon>
        <taxon>Synaphobranchidae</taxon>
        <taxon>Synaphobranchus</taxon>
    </lineage>
</organism>
<dbReference type="Gene3D" id="2.60.120.920">
    <property type="match status" value="1"/>
</dbReference>
<accession>A0A9Q1J2R2</accession>
<evidence type="ECO:0000259" key="5">
    <source>
        <dbReference type="PROSITE" id="PS50188"/>
    </source>
</evidence>
<evidence type="ECO:0000256" key="4">
    <source>
        <dbReference type="SAM" id="MobiDB-lite"/>
    </source>
</evidence>
<dbReference type="InterPro" id="IPR003879">
    <property type="entry name" value="Butyrophylin_SPRY"/>
</dbReference>
<gene>
    <name evidence="6" type="ORF">SKAU_G00123310</name>
</gene>
<dbReference type="InterPro" id="IPR001870">
    <property type="entry name" value="B30.2/SPRY"/>
</dbReference>
<evidence type="ECO:0000256" key="2">
    <source>
        <dbReference type="ARBA" id="ARBA00022771"/>
    </source>
</evidence>
<reference evidence="6" key="1">
    <citation type="journal article" date="2023" name="Science">
        <title>Genome structures resolve the early diversification of teleost fishes.</title>
        <authorList>
            <person name="Parey E."/>
            <person name="Louis A."/>
            <person name="Montfort J."/>
            <person name="Bouchez O."/>
            <person name="Roques C."/>
            <person name="Iampietro C."/>
            <person name="Lluch J."/>
            <person name="Castinel A."/>
            <person name="Donnadieu C."/>
            <person name="Desvignes T."/>
            <person name="Floi Bucao C."/>
            <person name="Jouanno E."/>
            <person name="Wen M."/>
            <person name="Mejri S."/>
            <person name="Dirks R."/>
            <person name="Jansen H."/>
            <person name="Henkel C."/>
            <person name="Chen W.J."/>
            <person name="Zahm M."/>
            <person name="Cabau C."/>
            <person name="Klopp C."/>
            <person name="Thompson A.W."/>
            <person name="Robinson-Rechavi M."/>
            <person name="Braasch I."/>
            <person name="Lecointre G."/>
            <person name="Bobe J."/>
            <person name="Postlethwait J.H."/>
            <person name="Berthelot C."/>
            <person name="Roest Crollius H."/>
            <person name="Guiguen Y."/>
        </authorList>
    </citation>
    <scope>NUCLEOTIDE SEQUENCE</scope>
    <source>
        <strain evidence="6">WJC10195</strain>
    </source>
</reference>
<evidence type="ECO:0000256" key="3">
    <source>
        <dbReference type="ARBA" id="ARBA00022833"/>
    </source>
</evidence>
<name>A0A9Q1J2R2_SYNKA</name>
<dbReference type="GO" id="GO:0008270">
    <property type="term" value="F:zinc ion binding"/>
    <property type="evidence" value="ECO:0007669"/>
    <property type="project" value="UniProtKB-KW"/>
</dbReference>
<dbReference type="PRINTS" id="PR01407">
    <property type="entry name" value="BUTYPHLNCDUF"/>
</dbReference>
<dbReference type="Pfam" id="PF00622">
    <property type="entry name" value="SPRY"/>
    <property type="match status" value="1"/>
</dbReference>
<feature type="domain" description="B30.2/SPRY" evidence="5">
    <location>
        <begin position="238"/>
        <end position="428"/>
    </location>
</feature>
<dbReference type="OrthoDB" id="6270329at2759"/>
<sequence length="428" mass="47934">MRSCPACREEFRKDYKPERNINLCEIVNIIPRNTWEDILTRSEGISSSVKNPEVVDGSEHLQTLKRKLTHLTSEIKRLDDIISNKYKTKQQSKDVASATNEFVIMGTFEHLAESKNVPQYVPSELPEQLLDNMTNSLRLGLECLTNALCQLEQLEVPSQDVDTGQNVGAVLQGDQLPAEPSTAAWQQQYVEQTPEDPVTPLQLEGGPSESHSESQGASMELDPGEEATAPAQGASLELDPGEEEAGPSAVLNDCLERLFFSRQKAHRDLTFSDDNCRVQVRRRSLGRPSLSRADHFDISQVMADQEFSSGVHYWEVDTSESDGWAIGVAYPHLGRTENLGRTANSWCLEWSSNKLCFWHNNISEPIKHDRPSKVRIMLDMEGGSMAFNSMTDHMILLHSVEVRFASPVRPAFWLYGLKNGNSLALIAH</sequence>
<comment type="caution">
    <text evidence="6">The sequence shown here is derived from an EMBL/GenBank/DDBJ whole genome shotgun (WGS) entry which is preliminary data.</text>
</comment>
<evidence type="ECO:0000313" key="7">
    <source>
        <dbReference type="Proteomes" id="UP001152622"/>
    </source>
</evidence>
<protein>
    <recommendedName>
        <fullName evidence="5">B30.2/SPRY domain-containing protein</fullName>
    </recommendedName>
</protein>
<dbReference type="SMART" id="SM00449">
    <property type="entry name" value="SPRY"/>
    <property type="match status" value="1"/>
</dbReference>
<keyword evidence="7" id="KW-1185">Reference proteome</keyword>
<feature type="region of interest" description="Disordered" evidence="4">
    <location>
        <begin position="178"/>
        <end position="230"/>
    </location>
</feature>